<dbReference type="GO" id="GO:0004445">
    <property type="term" value="F:inositol-polyphosphate 5-phosphatase activity"/>
    <property type="evidence" value="ECO:0007669"/>
    <property type="project" value="InterPro"/>
</dbReference>
<feature type="region of interest" description="Disordered" evidence="3">
    <location>
        <begin position="150"/>
        <end position="174"/>
    </location>
</feature>
<sequence>MLLARCADFHDPSFLPDLRCRGAASAPGAWCSSLVGVGICRRRAGRACYYWLLSWLGGPGRRQVFGGSLRLRVFVSTWNVGGKAPTASLNFDDFLPPDDNSDIYVLGFQEIVPLNAGNVLVIEDNEPAARWLVLINQALNRTADADASVFQHEPSPSVDSSSSRASSSLDTSFSDLSKTANGHLASGQKEGDEFRRNSDVLEILRLTLFSRICRRAGRKIPEKILEHDKVIWLGDLNYRIALSYSDTKKLLMENNWDALFEKDQLSYYRGESRFSDHRPVCGTFIVDVEVLNKKTKRRPSNADMRIGAEELLPMDKGKSTKR</sequence>
<dbReference type="GO" id="GO:0046856">
    <property type="term" value="P:phosphatidylinositol dephosphorylation"/>
    <property type="evidence" value="ECO:0007669"/>
    <property type="project" value="InterPro"/>
</dbReference>
<proteinExistence type="inferred from homology"/>
<dbReference type="SMART" id="SM00128">
    <property type="entry name" value="IPPc"/>
    <property type="match status" value="1"/>
</dbReference>
<dbReference type="PANTHER" id="PTHR45666">
    <property type="entry name" value="TYPE IV INOSITOL POLYPHOSPHATE 5-PHOSPHATASE 9"/>
    <property type="match status" value="1"/>
</dbReference>
<dbReference type="InterPro" id="IPR000300">
    <property type="entry name" value="IPPc"/>
</dbReference>
<dbReference type="PANTHER" id="PTHR45666:SF57">
    <property type="entry name" value="INOSITOL POLYPHOSPHATE-RELATED PHOSPHATASE DOMAIN-CONTAINING PROTEIN"/>
    <property type="match status" value="1"/>
</dbReference>
<evidence type="ECO:0000256" key="1">
    <source>
        <dbReference type="ARBA" id="ARBA00010768"/>
    </source>
</evidence>
<feature type="domain" description="Inositol polyphosphate-related phosphatase" evidence="4">
    <location>
        <begin position="69"/>
        <end position="292"/>
    </location>
</feature>
<comment type="caution">
    <text evidence="5">The sequence shown here is derived from an EMBL/GenBank/DDBJ whole genome shotgun (WGS) entry which is preliminary data.</text>
</comment>
<dbReference type="Gene3D" id="3.60.10.10">
    <property type="entry name" value="Endonuclease/exonuclease/phosphatase"/>
    <property type="match status" value="2"/>
</dbReference>
<dbReference type="AlphaFoldDB" id="A0AAV5C3U5"/>
<reference evidence="5" key="1">
    <citation type="journal article" date="2018" name="DNA Res.">
        <title>Multiple hybrid de novo genome assembly of finger millet, an orphan allotetraploid crop.</title>
        <authorList>
            <person name="Hatakeyama M."/>
            <person name="Aluri S."/>
            <person name="Balachadran M.T."/>
            <person name="Sivarajan S.R."/>
            <person name="Patrignani A."/>
            <person name="Gruter S."/>
            <person name="Poveda L."/>
            <person name="Shimizu-Inatsugi R."/>
            <person name="Baeten J."/>
            <person name="Francoijs K.J."/>
            <person name="Nataraja K.N."/>
            <person name="Reddy Y.A.N."/>
            <person name="Phadnis S."/>
            <person name="Ravikumar R.L."/>
            <person name="Schlapbach R."/>
            <person name="Sreeman S.M."/>
            <person name="Shimizu K.K."/>
        </authorList>
    </citation>
    <scope>NUCLEOTIDE SEQUENCE</scope>
</reference>
<name>A0AAV5C3U5_ELECO</name>
<accession>A0AAV5C3U5</accession>
<gene>
    <name evidence="5" type="primary">ga09276</name>
    <name evidence="5" type="ORF">PR202_ga09276</name>
</gene>
<evidence type="ECO:0000259" key="4">
    <source>
        <dbReference type="SMART" id="SM00128"/>
    </source>
</evidence>
<dbReference type="InterPro" id="IPR045849">
    <property type="entry name" value="IP5P_plant"/>
</dbReference>
<dbReference type="Pfam" id="PF22669">
    <property type="entry name" value="Exo_endo_phos2"/>
    <property type="match status" value="1"/>
</dbReference>
<evidence type="ECO:0000256" key="3">
    <source>
        <dbReference type="SAM" id="MobiDB-lite"/>
    </source>
</evidence>
<keyword evidence="2" id="KW-0378">Hydrolase</keyword>
<feature type="compositionally biased region" description="Low complexity" evidence="3">
    <location>
        <begin position="155"/>
        <end position="174"/>
    </location>
</feature>
<dbReference type="Proteomes" id="UP001054889">
    <property type="component" value="Unassembled WGS sequence"/>
</dbReference>
<organism evidence="5 6">
    <name type="scientific">Eleusine coracana subsp. coracana</name>
    <dbReference type="NCBI Taxonomy" id="191504"/>
    <lineage>
        <taxon>Eukaryota</taxon>
        <taxon>Viridiplantae</taxon>
        <taxon>Streptophyta</taxon>
        <taxon>Embryophyta</taxon>
        <taxon>Tracheophyta</taxon>
        <taxon>Spermatophyta</taxon>
        <taxon>Magnoliopsida</taxon>
        <taxon>Liliopsida</taxon>
        <taxon>Poales</taxon>
        <taxon>Poaceae</taxon>
        <taxon>PACMAD clade</taxon>
        <taxon>Chloridoideae</taxon>
        <taxon>Cynodonteae</taxon>
        <taxon>Eleusininae</taxon>
        <taxon>Eleusine</taxon>
    </lineage>
</organism>
<comment type="similarity">
    <text evidence="1">Belongs to the inositol polyphosphate 5-phosphatase family.</text>
</comment>
<dbReference type="InterPro" id="IPR036691">
    <property type="entry name" value="Endo/exonu/phosph_ase_sf"/>
</dbReference>
<reference evidence="5" key="2">
    <citation type="submission" date="2021-12" db="EMBL/GenBank/DDBJ databases">
        <title>Resequencing data analysis of finger millet.</title>
        <authorList>
            <person name="Hatakeyama M."/>
            <person name="Aluri S."/>
            <person name="Balachadran M.T."/>
            <person name="Sivarajan S.R."/>
            <person name="Poveda L."/>
            <person name="Shimizu-Inatsugi R."/>
            <person name="Schlapbach R."/>
            <person name="Sreeman S.M."/>
            <person name="Shimizu K.K."/>
        </authorList>
    </citation>
    <scope>NUCLEOTIDE SEQUENCE</scope>
</reference>
<dbReference type="GO" id="GO:0004439">
    <property type="term" value="F:phosphatidylinositol-4,5-bisphosphate 5-phosphatase activity"/>
    <property type="evidence" value="ECO:0007669"/>
    <property type="project" value="TreeGrafter"/>
</dbReference>
<evidence type="ECO:0000313" key="6">
    <source>
        <dbReference type="Proteomes" id="UP001054889"/>
    </source>
</evidence>
<dbReference type="GO" id="GO:0034485">
    <property type="term" value="F:phosphatidylinositol-3,4,5-trisphosphate 5-phosphatase activity"/>
    <property type="evidence" value="ECO:0007669"/>
    <property type="project" value="TreeGrafter"/>
</dbReference>
<keyword evidence="6" id="KW-1185">Reference proteome</keyword>
<evidence type="ECO:0000256" key="2">
    <source>
        <dbReference type="ARBA" id="ARBA00022801"/>
    </source>
</evidence>
<protein>
    <recommendedName>
        <fullName evidence="4">Inositol polyphosphate-related phosphatase domain-containing protein</fullName>
    </recommendedName>
</protein>
<evidence type="ECO:0000313" key="5">
    <source>
        <dbReference type="EMBL" id="GJM92779.1"/>
    </source>
</evidence>
<dbReference type="SUPFAM" id="SSF56219">
    <property type="entry name" value="DNase I-like"/>
    <property type="match status" value="1"/>
</dbReference>
<dbReference type="EMBL" id="BQKI01000004">
    <property type="protein sequence ID" value="GJM92779.1"/>
    <property type="molecule type" value="Genomic_DNA"/>
</dbReference>